<dbReference type="AlphaFoldDB" id="A0A2I4E5F4"/>
<dbReference type="InterPro" id="IPR021954">
    <property type="entry name" value="CRR7"/>
</dbReference>
<dbReference type="PANTHER" id="PTHR36803">
    <property type="entry name" value="PROTEIN CHLORORESPIRATORY REDUCTION 7, CHLOROPLASTIC"/>
    <property type="match status" value="1"/>
</dbReference>
<dbReference type="Gene3D" id="3.90.940.40">
    <property type="entry name" value="Protein CHLORORESPIRATORY REDUCTION 7"/>
    <property type="match status" value="1"/>
</dbReference>
<dbReference type="RefSeq" id="XP_018814618.1">
    <property type="nucleotide sequence ID" value="XM_018959073.2"/>
</dbReference>
<dbReference type="FunFam" id="3.90.940.40:FF:000001">
    <property type="entry name" value="Protein CHLORORESPIRATORY REDUCTION 7 chloroplastic"/>
    <property type="match status" value="1"/>
</dbReference>
<dbReference type="Pfam" id="PF12095">
    <property type="entry name" value="CRR7"/>
    <property type="match status" value="1"/>
</dbReference>
<gene>
    <name evidence="2" type="primary">LOC108986453</name>
</gene>
<protein>
    <submittedName>
        <fullName evidence="2">Protein CHLORORESPIRATORY REDUCTION 7, chloroplastic</fullName>
    </submittedName>
</protein>
<proteinExistence type="predicted"/>
<dbReference type="InterPro" id="IPR038150">
    <property type="entry name" value="CRR7-like_sf"/>
</dbReference>
<name>A0A2I4E5F4_JUGRE</name>
<dbReference type="KEGG" id="jre:108986453"/>
<dbReference type="OrthoDB" id="1879114at2759"/>
<evidence type="ECO:0000313" key="1">
    <source>
        <dbReference type="Proteomes" id="UP000235220"/>
    </source>
</evidence>
<dbReference type="STRING" id="51240.A0A2I4E5F4"/>
<dbReference type="Gramene" id="Jr10_07130_p1">
    <property type="protein sequence ID" value="cds.Jr10_07130_p1"/>
    <property type="gene ID" value="Jr10_07130"/>
</dbReference>
<accession>A0A2I4E5F4</accession>
<keyword evidence="1" id="KW-1185">Reference proteome</keyword>
<dbReference type="GeneID" id="108986453"/>
<sequence>MLKVSGNLIPGLEGALEKHLFRGGGVHNLNCKEAGHDHTQTPLIHSRSADITHVSWNSVHTKLPPQKSSNSRNALKAYAMRRRRAHRRTETYVLFEPGQEERFVSEEELKAKLKDWLEKWPGKVLPPDLARFENMDDAVSFLVRSVCELEIDGDVGSIQWYEVRLE</sequence>
<dbReference type="PANTHER" id="PTHR36803:SF1">
    <property type="entry name" value="PROTEIN CHLORORESPIRATORY REDUCTION 7, CHLOROPLASTIC"/>
    <property type="match status" value="1"/>
</dbReference>
<dbReference type="FunCoup" id="A0A2I4E5F4">
    <property type="interactions" value="666"/>
</dbReference>
<dbReference type="Proteomes" id="UP000235220">
    <property type="component" value="Chromosome 10"/>
</dbReference>
<reference evidence="2" key="1">
    <citation type="submission" date="2025-08" db="UniProtKB">
        <authorList>
            <consortium name="RefSeq"/>
        </authorList>
    </citation>
    <scope>IDENTIFICATION</scope>
    <source>
        <tissue evidence="2">Leaves</tissue>
    </source>
</reference>
<organism evidence="1 2">
    <name type="scientific">Juglans regia</name>
    <name type="common">English walnut</name>
    <dbReference type="NCBI Taxonomy" id="51240"/>
    <lineage>
        <taxon>Eukaryota</taxon>
        <taxon>Viridiplantae</taxon>
        <taxon>Streptophyta</taxon>
        <taxon>Embryophyta</taxon>
        <taxon>Tracheophyta</taxon>
        <taxon>Spermatophyta</taxon>
        <taxon>Magnoliopsida</taxon>
        <taxon>eudicotyledons</taxon>
        <taxon>Gunneridae</taxon>
        <taxon>Pentapetalae</taxon>
        <taxon>rosids</taxon>
        <taxon>fabids</taxon>
        <taxon>Fagales</taxon>
        <taxon>Juglandaceae</taxon>
        <taxon>Juglans</taxon>
    </lineage>
</organism>
<evidence type="ECO:0000313" key="2">
    <source>
        <dbReference type="RefSeq" id="XP_018814618.1"/>
    </source>
</evidence>